<proteinExistence type="predicted"/>
<dbReference type="InterPro" id="IPR011146">
    <property type="entry name" value="HIT-like"/>
</dbReference>
<evidence type="ECO:0000313" key="6">
    <source>
        <dbReference type="EMBL" id="SOH02690.1"/>
    </source>
</evidence>
<feature type="binding site" evidence="3">
    <location>
        <position position="122"/>
    </location>
    <ligand>
        <name>substrate</name>
    </ligand>
</feature>
<evidence type="ECO:0000313" key="7">
    <source>
        <dbReference type="Proteomes" id="UP000221734"/>
    </source>
</evidence>
<keyword evidence="7" id="KW-1185">Reference proteome</keyword>
<dbReference type="CDD" id="cd01275">
    <property type="entry name" value="FHIT"/>
    <property type="match status" value="1"/>
</dbReference>
<sequence length="161" mass="17951">MKNIWAPWRVTYIKNASEKEACFLCEAYNGSSEEEKHIVCRGEQCFCILNKYPYNSGHLMVVPNRHVADITELADSELLEIMKMAGKMQKHLSSLMKPDGFNIGINLGKSAGAGLPGHIHLHIVPRWNGDTNFMPVFSDVKIISQSLEYIAAELKKSISGG</sequence>
<dbReference type="OrthoDB" id="9784774at2"/>
<dbReference type="Proteomes" id="UP000221734">
    <property type="component" value="Chromosome Kuenenia_stuttgartiensis_MBR1"/>
</dbReference>
<organism evidence="6 7">
    <name type="scientific">Kuenenia stuttgartiensis</name>
    <dbReference type="NCBI Taxonomy" id="174633"/>
    <lineage>
        <taxon>Bacteria</taxon>
        <taxon>Pseudomonadati</taxon>
        <taxon>Planctomycetota</taxon>
        <taxon>Candidatus Brocadiia</taxon>
        <taxon>Candidatus Brocadiales</taxon>
        <taxon>Candidatus Brocadiaceae</taxon>
        <taxon>Candidatus Kuenenia</taxon>
    </lineage>
</organism>
<gene>
    <name evidence="6" type="ORF">KSMBR1_0170</name>
</gene>
<dbReference type="PANTHER" id="PTHR42997">
    <property type="entry name" value="HIT FAMILY HYDROLASE"/>
    <property type="match status" value="1"/>
</dbReference>
<feature type="binding site" evidence="3">
    <location>
        <position position="50"/>
    </location>
    <ligand>
        <name>substrate</name>
    </ligand>
</feature>
<dbReference type="KEGG" id="kst:KSMBR1_0170"/>
<keyword evidence="1" id="KW-0547">Nucleotide-binding</keyword>
<feature type="short sequence motif" description="Histidine triad motif" evidence="4">
    <location>
        <begin position="118"/>
        <end position="122"/>
    </location>
</feature>
<reference evidence="7" key="1">
    <citation type="submission" date="2017-10" db="EMBL/GenBank/DDBJ databases">
        <authorList>
            <person name="Frank J."/>
        </authorList>
    </citation>
    <scope>NUCLEOTIDE SEQUENCE [LARGE SCALE GENOMIC DNA]</scope>
</reference>
<name>A0A2C9CAG3_KUEST</name>
<evidence type="ECO:0000256" key="4">
    <source>
        <dbReference type="PROSITE-ProRule" id="PRU00464"/>
    </source>
</evidence>
<dbReference type="PROSITE" id="PS51084">
    <property type="entry name" value="HIT_2"/>
    <property type="match status" value="1"/>
</dbReference>
<evidence type="ECO:0000256" key="3">
    <source>
        <dbReference type="PIRSR" id="PIRSR639383-2"/>
    </source>
</evidence>
<dbReference type="InterPro" id="IPR039383">
    <property type="entry name" value="FHIT"/>
</dbReference>
<feature type="active site" description="Tele-AMP-histidine intermediate" evidence="2">
    <location>
        <position position="120"/>
    </location>
</feature>
<dbReference type="InterPro" id="IPR036265">
    <property type="entry name" value="HIT-like_sf"/>
</dbReference>
<dbReference type="Gene3D" id="3.30.428.10">
    <property type="entry name" value="HIT-like"/>
    <property type="match status" value="1"/>
</dbReference>
<dbReference type="GO" id="GO:0000166">
    <property type="term" value="F:nucleotide binding"/>
    <property type="evidence" value="ECO:0007669"/>
    <property type="project" value="UniProtKB-KW"/>
</dbReference>
<dbReference type="InterPro" id="IPR052908">
    <property type="entry name" value="AP-4-A_phosphorylase"/>
</dbReference>
<dbReference type="SUPFAM" id="SSF54197">
    <property type="entry name" value="HIT-like"/>
    <property type="match status" value="1"/>
</dbReference>
<dbReference type="RefSeq" id="WP_099323631.1">
    <property type="nucleotide sequence ID" value="NZ_LT934425.1"/>
</dbReference>
<dbReference type="Pfam" id="PF01230">
    <property type="entry name" value="HIT"/>
    <property type="match status" value="1"/>
</dbReference>
<dbReference type="PANTHER" id="PTHR42997:SF1">
    <property type="entry name" value="AP-4-A PHOSPHORYLASE"/>
    <property type="match status" value="1"/>
</dbReference>
<dbReference type="AlphaFoldDB" id="A0A2C9CAG3"/>
<feature type="domain" description="HIT" evidence="5">
    <location>
        <begin position="23"/>
        <end position="133"/>
    </location>
</feature>
<dbReference type="GO" id="GO:0003824">
    <property type="term" value="F:catalytic activity"/>
    <property type="evidence" value="ECO:0007669"/>
    <property type="project" value="InterPro"/>
</dbReference>
<evidence type="ECO:0000256" key="2">
    <source>
        <dbReference type="PIRSR" id="PIRSR639383-1"/>
    </source>
</evidence>
<protein>
    <recommendedName>
        <fullName evidence="5">HIT domain-containing protein</fullName>
    </recommendedName>
</protein>
<evidence type="ECO:0000256" key="1">
    <source>
        <dbReference type="ARBA" id="ARBA00022741"/>
    </source>
</evidence>
<accession>A0A2C9CAG3</accession>
<evidence type="ECO:0000259" key="5">
    <source>
        <dbReference type="PROSITE" id="PS51084"/>
    </source>
</evidence>
<dbReference type="EMBL" id="LT934425">
    <property type="protein sequence ID" value="SOH02690.1"/>
    <property type="molecule type" value="Genomic_DNA"/>
</dbReference>